<dbReference type="Proteomes" id="UP000271291">
    <property type="component" value="Chromosome"/>
</dbReference>
<dbReference type="GO" id="GO:0004719">
    <property type="term" value="F:protein-L-isoaspartate (D-aspartate) O-methyltransferase activity"/>
    <property type="evidence" value="ECO:0007669"/>
    <property type="project" value="UniProtKB-EC"/>
</dbReference>
<keyword evidence="6 12" id="KW-0489">Methyltransferase</keyword>
<keyword evidence="15" id="KW-1185">Reference proteome</keyword>
<gene>
    <name evidence="12" type="primary">fxlM</name>
    <name evidence="13" type="ORF">DDJ31_29885</name>
    <name evidence="12" type="ORF">ELQ87_09435</name>
</gene>
<dbReference type="RefSeq" id="WP_127177386.1">
    <property type="nucleotide sequence ID" value="NZ_CP029078.1"/>
</dbReference>
<organism evidence="12 14">
    <name type="scientific">Streptomyces griseoviridis</name>
    <dbReference type="NCBI Taxonomy" id="45398"/>
    <lineage>
        <taxon>Bacteria</taxon>
        <taxon>Bacillati</taxon>
        <taxon>Actinomycetota</taxon>
        <taxon>Actinomycetes</taxon>
        <taxon>Kitasatosporales</taxon>
        <taxon>Streptomycetaceae</taxon>
        <taxon>Streptomyces</taxon>
    </lineage>
</organism>
<reference evidence="12 14" key="2">
    <citation type="submission" date="2018-12" db="EMBL/GenBank/DDBJ databases">
        <title>Streptomyces griseoviridis F1-27 complete genome.</title>
        <authorList>
            <person name="Mariita R.M."/>
            <person name="Sello J.K."/>
        </authorList>
    </citation>
    <scope>NUCLEOTIDE SEQUENCE [LARGE SCALE GENOMIC DNA]</scope>
    <source>
        <strain evidence="12 14">F1-27</strain>
    </source>
</reference>
<evidence type="ECO:0000256" key="2">
    <source>
        <dbReference type="ARBA" id="ARBA00005369"/>
    </source>
</evidence>
<evidence type="ECO:0000256" key="3">
    <source>
        <dbReference type="ARBA" id="ARBA00011890"/>
    </source>
</evidence>
<dbReference type="EMBL" id="CP029078">
    <property type="protein sequence ID" value="QCN88660.1"/>
    <property type="molecule type" value="Genomic_DNA"/>
</dbReference>
<comment type="similarity">
    <text evidence="2">Belongs to the methyltransferase superfamily. L-isoaspartyl/D-aspartyl protein methyltransferase family.</text>
</comment>
<reference evidence="13 15" key="1">
    <citation type="submission" date="2018-04" db="EMBL/GenBank/DDBJ databases">
        <title>Complete genome sequences of Streptomyces griseoviridis K61 and characterization of antagonistic properties of biological control agents.</title>
        <authorList>
            <person name="Mariita R.M."/>
            <person name="Sello J.K."/>
        </authorList>
    </citation>
    <scope>NUCLEOTIDE SEQUENCE [LARGE SCALE GENOMIC DNA]</scope>
    <source>
        <strain evidence="13 15">K61</strain>
    </source>
</reference>
<accession>A0A3S9Z9U8</accession>
<dbReference type="KEGG" id="sgd:ELQ87_09435"/>
<dbReference type="PANTHER" id="PTHR11579:SF0">
    <property type="entry name" value="PROTEIN-L-ISOASPARTATE(D-ASPARTATE) O-METHYLTRANSFERASE"/>
    <property type="match status" value="1"/>
</dbReference>
<keyword evidence="8" id="KW-0949">S-adenosyl-L-methionine</keyword>
<keyword evidence="5" id="KW-0963">Cytoplasm</keyword>
<dbReference type="SUPFAM" id="SSF53335">
    <property type="entry name" value="S-adenosyl-L-methionine-dependent methyltransferases"/>
    <property type="match status" value="1"/>
</dbReference>
<comment type="subcellular location">
    <subcellularLocation>
        <location evidence="1">Cytoplasm</location>
    </subcellularLocation>
</comment>
<dbReference type="InterPro" id="IPR029063">
    <property type="entry name" value="SAM-dependent_MTases_sf"/>
</dbReference>
<dbReference type="InterPro" id="IPR027573">
    <property type="entry name" value="Methyltran_FxLD"/>
</dbReference>
<dbReference type="GO" id="GO:0032259">
    <property type="term" value="P:methylation"/>
    <property type="evidence" value="ECO:0007669"/>
    <property type="project" value="UniProtKB-KW"/>
</dbReference>
<sequence>MTDVTVAPDEATRLRNKVVDQLKEDGTIVSPAVEAAMRKVPRHLAVPEASLSDAYSTYNAVITQEDEHGNHTSSVSAPQIQAMQLEQAGIRPGDNVLEIGTNGPNAAYLAELVGPTGQVTTVDIDPAPADRAKRFLTETGYASVNVVVADAENGLPEHAPYDAIVVTVGAWDIPPAWIDQLKDDGRLVVPLRINGLTRTYGFVRQADHLVATSAHVCGFVAAQGAGSHTQQVMQLPGEEGVTLRFDEGLPANPSLLDGVLDSARAETWTGVTVASQEPIGTLQMYLSTQVPTYCFMSTNPELATGKIGPTGSSWSMVAIDGPHFAYTVVRRDTEKKTAEYGVHAFGPDAAEFAERIADIVRTWGEKVRGADGPRIAVYPAGTPDDRITGDRIIDKRHSRISISWPAV</sequence>
<dbReference type="OrthoDB" id="4035289at2"/>
<evidence type="ECO:0000256" key="11">
    <source>
        <dbReference type="ARBA" id="ARBA00031350"/>
    </source>
</evidence>
<dbReference type="PANTHER" id="PTHR11579">
    <property type="entry name" value="PROTEIN-L-ISOASPARTATE O-METHYLTRANSFERASE"/>
    <property type="match status" value="1"/>
</dbReference>
<dbReference type="InterPro" id="IPR000682">
    <property type="entry name" value="PCMT"/>
</dbReference>
<dbReference type="Proteomes" id="UP000501753">
    <property type="component" value="Chromosome"/>
</dbReference>
<evidence type="ECO:0000256" key="4">
    <source>
        <dbReference type="ARBA" id="ARBA00013346"/>
    </source>
</evidence>
<dbReference type="Pfam" id="PF01135">
    <property type="entry name" value="PCMT"/>
    <property type="match status" value="1"/>
</dbReference>
<evidence type="ECO:0000313" key="12">
    <source>
        <dbReference type="EMBL" id="AZS84485.1"/>
    </source>
</evidence>
<dbReference type="EC" id="2.1.1.77" evidence="3"/>
<dbReference type="CDD" id="cd02440">
    <property type="entry name" value="AdoMet_MTases"/>
    <property type="match status" value="1"/>
</dbReference>
<keyword evidence="7 12" id="KW-0808">Transferase</keyword>
<evidence type="ECO:0000256" key="8">
    <source>
        <dbReference type="ARBA" id="ARBA00022691"/>
    </source>
</evidence>
<dbReference type="AlphaFoldDB" id="A0A3S9Z9U8"/>
<dbReference type="NCBIfam" id="TIGR04364">
    <property type="entry name" value="methyltran_FxLD"/>
    <property type="match status" value="1"/>
</dbReference>
<name>A0A3S9Z9U8_STRGD</name>
<dbReference type="GO" id="GO:0005737">
    <property type="term" value="C:cytoplasm"/>
    <property type="evidence" value="ECO:0007669"/>
    <property type="project" value="UniProtKB-SubCell"/>
</dbReference>
<dbReference type="EMBL" id="CP034687">
    <property type="protein sequence ID" value="AZS84485.1"/>
    <property type="molecule type" value="Genomic_DNA"/>
</dbReference>
<dbReference type="Gene3D" id="3.40.50.150">
    <property type="entry name" value="Vaccinia Virus protein VP39"/>
    <property type="match status" value="1"/>
</dbReference>
<proteinExistence type="inferred from homology"/>
<evidence type="ECO:0000256" key="7">
    <source>
        <dbReference type="ARBA" id="ARBA00022679"/>
    </source>
</evidence>
<protein>
    <recommendedName>
        <fullName evidence="4">Protein-L-isoaspartate O-methyltransferase</fullName>
        <ecNumber evidence="3">2.1.1.77</ecNumber>
    </recommendedName>
    <alternativeName>
        <fullName evidence="11">L-isoaspartyl protein carboxyl methyltransferase</fullName>
    </alternativeName>
    <alternativeName>
        <fullName evidence="9">Protein L-isoaspartyl methyltransferase</fullName>
    </alternativeName>
    <alternativeName>
        <fullName evidence="10">Protein-beta-aspartate methyltransferase</fullName>
    </alternativeName>
</protein>
<evidence type="ECO:0000256" key="6">
    <source>
        <dbReference type="ARBA" id="ARBA00022603"/>
    </source>
</evidence>
<evidence type="ECO:0000313" key="15">
    <source>
        <dbReference type="Proteomes" id="UP000501753"/>
    </source>
</evidence>
<evidence type="ECO:0000256" key="5">
    <source>
        <dbReference type="ARBA" id="ARBA00022490"/>
    </source>
</evidence>
<evidence type="ECO:0000256" key="1">
    <source>
        <dbReference type="ARBA" id="ARBA00004496"/>
    </source>
</evidence>
<evidence type="ECO:0000313" key="13">
    <source>
        <dbReference type="EMBL" id="QCN88660.1"/>
    </source>
</evidence>
<evidence type="ECO:0000256" key="10">
    <source>
        <dbReference type="ARBA" id="ARBA00031323"/>
    </source>
</evidence>
<evidence type="ECO:0000313" key="14">
    <source>
        <dbReference type="Proteomes" id="UP000271291"/>
    </source>
</evidence>
<evidence type="ECO:0000256" key="9">
    <source>
        <dbReference type="ARBA" id="ARBA00030757"/>
    </source>
</evidence>